<dbReference type="AlphaFoldDB" id="A0A7R9U6N9"/>
<proteinExistence type="predicted"/>
<keyword evidence="1" id="KW-0472">Membrane</keyword>
<name>A0A7R9U6N9_9STRA</name>
<gene>
    <name evidence="2" type="ORF">PPYR1160_LOCUS5834</name>
</gene>
<keyword evidence="1" id="KW-1133">Transmembrane helix</keyword>
<feature type="transmembrane region" description="Helical" evidence="1">
    <location>
        <begin position="54"/>
        <end position="77"/>
    </location>
</feature>
<reference evidence="2" key="1">
    <citation type="submission" date="2021-01" db="EMBL/GenBank/DDBJ databases">
        <authorList>
            <person name="Corre E."/>
            <person name="Pelletier E."/>
            <person name="Niang G."/>
            <person name="Scheremetjew M."/>
            <person name="Finn R."/>
            <person name="Kale V."/>
            <person name="Holt S."/>
            <person name="Cochrane G."/>
            <person name="Meng A."/>
            <person name="Brown T."/>
            <person name="Cohen L."/>
        </authorList>
    </citation>
    <scope>NUCLEOTIDE SEQUENCE</scope>
    <source>
        <strain evidence="2">CCMP2078</strain>
    </source>
</reference>
<evidence type="ECO:0000256" key="1">
    <source>
        <dbReference type="SAM" id="Phobius"/>
    </source>
</evidence>
<keyword evidence="1" id="KW-0812">Transmembrane</keyword>
<protein>
    <submittedName>
        <fullName evidence="2">Uncharacterized protein</fullName>
    </submittedName>
</protein>
<organism evidence="2">
    <name type="scientific">Pinguiococcus pyrenoidosus</name>
    <dbReference type="NCBI Taxonomy" id="172671"/>
    <lineage>
        <taxon>Eukaryota</taxon>
        <taxon>Sar</taxon>
        <taxon>Stramenopiles</taxon>
        <taxon>Ochrophyta</taxon>
        <taxon>Pinguiophyceae</taxon>
        <taxon>Pinguiochrysidales</taxon>
        <taxon>Pinguiochrysidaceae</taxon>
        <taxon>Pinguiococcus</taxon>
    </lineage>
</organism>
<accession>A0A7R9U6N9</accession>
<evidence type="ECO:0000313" key="2">
    <source>
        <dbReference type="EMBL" id="CAD8256342.1"/>
    </source>
</evidence>
<sequence>MTEAPDFVVDGGTYLNPPPCLRLSKFYKLCETSSVCKLTGGLGPPGLQLYRVPIMYAAAAVSFISIILCIVPLVSFATDADTVRNVHWTHAKGRTFVGDVRVDSFDVYISLRAIALFGFQDTDPTVFDFEDDDCDEELFPYCDDCIESSEDTESVVILAFLTTILQLVQDLQRSSFAGDFNCQRFLGIVFGIVGAFSTLQSIRS</sequence>
<dbReference type="EMBL" id="HBEA01007610">
    <property type="protein sequence ID" value="CAD8256342.1"/>
    <property type="molecule type" value="Transcribed_RNA"/>
</dbReference>